<dbReference type="EMBL" id="FOFU01000008">
    <property type="protein sequence ID" value="SEQ68016.1"/>
    <property type="molecule type" value="Genomic_DNA"/>
</dbReference>
<sequence length="258" mass="30085">MKKIILLPFIFLIASALFSLDLSLDMFKNCKIIFDEGVSYAQVTRIEKMDNRSNFVRENMMAGAYFSVQTLGLPIVDFELDVSAYYPFYQAFNGMKQKTHNIINYAFDGFFGAQKTFKQFKYVYINCAVGMHYMYQLTDEYHMNYLGIGGELGFELPLLPRWTIVNRNYISYDNANLGSNKLIQKFDAAYNYHFDLGVRYTKRVPNEYPYIKIWPKDKPKKVRKSKKKKAVVEEMNPEASSEAPEKKSPVEPENEKID</sequence>
<dbReference type="OrthoDB" id="361484at2"/>
<feature type="compositionally biased region" description="Basic and acidic residues" evidence="1">
    <location>
        <begin position="243"/>
        <end position="258"/>
    </location>
</feature>
<keyword evidence="3" id="KW-1185">Reference proteome</keyword>
<evidence type="ECO:0000313" key="3">
    <source>
        <dbReference type="Proteomes" id="UP000182360"/>
    </source>
</evidence>
<evidence type="ECO:0000256" key="1">
    <source>
        <dbReference type="SAM" id="MobiDB-lite"/>
    </source>
</evidence>
<accession>A0A1H9I070</accession>
<evidence type="ECO:0000313" key="2">
    <source>
        <dbReference type="EMBL" id="SEQ68016.1"/>
    </source>
</evidence>
<proteinExistence type="predicted"/>
<dbReference type="Proteomes" id="UP000182360">
    <property type="component" value="Unassembled WGS sequence"/>
</dbReference>
<reference evidence="2 3" key="1">
    <citation type="submission" date="2016-10" db="EMBL/GenBank/DDBJ databases">
        <authorList>
            <person name="de Groot N.N."/>
        </authorList>
    </citation>
    <scope>NUCLEOTIDE SEQUENCE [LARGE SCALE GENOMIC DNA]</scope>
    <source>
        <strain evidence="2 3">B25</strain>
    </source>
</reference>
<dbReference type="RefSeq" id="WP_074644654.1">
    <property type="nucleotide sequence ID" value="NZ_FOFU01000008.1"/>
</dbReference>
<protein>
    <submittedName>
        <fullName evidence="2">Uncharacterized protein</fullName>
    </submittedName>
</protein>
<name>A0A1H9I070_9SPIR</name>
<feature type="region of interest" description="Disordered" evidence="1">
    <location>
        <begin position="218"/>
        <end position="258"/>
    </location>
</feature>
<dbReference type="AlphaFoldDB" id="A0A1H9I070"/>
<organism evidence="2 3">
    <name type="scientific">Treponema bryantii</name>
    <dbReference type="NCBI Taxonomy" id="163"/>
    <lineage>
        <taxon>Bacteria</taxon>
        <taxon>Pseudomonadati</taxon>
        <taxon>Spirochaetota</taxon>
        <taxon>Spirochaetia</taxon>
        <taxon>Spirochaetales</taxon>
        <taxon>Treponemataceae</taxon>
        <taxon>Treponema</taxon>
    </lineage>
</organism>
<gene>
    <name evidence="2" type="ORF">SAMN04487977_10860</name>
</gene>
<feature type="compositionally biased region" description="Basic residues" evidence="1">
    <location>
        <begin position="218"/>
        <end position="229"/>
    </location>
</feature>